<protein>
    <submittedName>
        <fullName evidence="2">Uncharacterized protein</fullName>
    </submittedName>
</protein>
<proteinExistence type="predicted"/>
<name>A0A1I7Y7R8_9BILA</name>
<dbReference type="Proteomes" id="UP000095287">
    <property type="component" value="Unplaced"/>
</dbReference>
<sequence length="139" mass="15647">MGISIVTEALAESRDDEKKYRQETGGQRTDPNLLECCKLLEDMSALLVHIENVELSRDRYSESTRTSGLGTPLHSPDGMREEIELEEGRLESFCKSAQILTTVEVHTSKGCQEVNNNNDFTSLKNVDDLEDDESFVLHL</sequence>
<accession>A0A1I7Y7R8</accession>
<organism evidence="1 2">
    <name type="scientific">Steinernema glaseri</name>
    <dbReference type="NCBI Taxonomy" id="37863"/>
    <lineage>
        <taxon>Eukaryota</taxon>
        <taxon>Metazoa</taxon>
        <taxon>Ecdysozoa</taxon>
        <taxon>Nematoda</taxon>
        <taxon>Chromadorea</taxon>
        <taxon>Rhabditida</taxon>
        <taxon>Tylenchina</taxon>
        <taxon>Panagrolaimomorpha</taxon>
        <taxon>Strongyloidoidea</taxon>
        <taxon>Steinernematidae</taxon>
        <taxon>Steinernema</taxon>
    </lineage>
</organism>
<reference evidence="2" key="1">
    <citation type="submission" date="2016-11" db="UniProtKB">
        <authorList>
            <consortium name="WormBaseParasite"/>
        </authorList>
    </citation>
    <scope>IDENTIFICATION</scope>
</reference>
<evidence type="ECO:0000313" key="2">
    <source>
        <dbReference type="WBParaSite" id="L893_g13534.t1"/>
    </source>
</evidence>
<evidence type="ECO:0000313" key="1">
    <source>
        <dbReference type="Proteomes" id="UP000095287"/>
    </source>
</evidence>
<keyword evidence="1" id="KW-1185">Reference proteome</keyword>
<dbReference type="AlphaFoldDB" id="A0A1I7Y7R8"/>
<dbReference type="WBParaSite" id="L893_g13534.t1">
    <property type="protein sequence ID" value="L893_g13534.t1"/>
    <property type="gene ID" value="L893_g13534"/>
</dbReference>